<keyword evidence="3" id="KW-0326">Glycosidase</keyword>
<reference evidence="4 5" key="1">
    <citation type="submission" date="2019-06" db="EMBL/GenBank/DDBJ databases">
        <title>Description of Kitasatospora acidophila sp. nov. isolated from pine grove soil, and reclassification of Streptomyces novaecaesareae to Kitasatospora novaeceasareae comb. nov.</title>
        <authorList>
            <person name="Kim M.J."/>
        </authorList>
    </citation>
    <scope>NUCLEOTIDE SEQUENCE [LARGE SCALE GENOMIC DNA]</scope>
    <source>
        <strain evidence="4 5">MMS16-CNU292</strain>
    </source>
</reference>
<dbReference type="Gene3D" id="3.20.20.80">
    <property type="entry name" value="Glycosidases"/>
    <property type="match status" value="1"/>
</dbReference>
<evidence type="ECO:0000256" key="2">
    <source>
        <dbReference type="ARBA" id="ARBA00022801"/>
    </source>
</evidence>
<dbReference type="InterPro" id="IPR036365">
    <property type="entry name" value="PGBD-like_sf"/>
</dbReference>
<evidence type="ECO:0000313" key="4">
    <source>
        <dbReference type="EMBL" id="TQF04748.1"/>
    </source>
</evidence>
<dbReference type="InterPro" id="IPR036366">
    <property type="entry name" value="PGBDSf"/>
</dbReference>
<dbReference type="GO" id="GO:0003796">
    <property type="term" value="F:lysozyme activity"/>
    <property type="evidence" value="ECO:0007669"/>
    <property type="project" value="InterPro"/>
</dbReference>
<dbReference type="AlphaFoldDB" id="A0A540W6U5"/>
<evidence type="ECO:0000313" key="5">
    <source>
        <dbReference type="Proteomes" id="UP000319103"/>
    </source>
</evidence>
<dbReference type="SUPFAM" id="SSF51445">
    <property type="entry name" value="(Trans)glycosidases"/>
    <property type="match status" value="1"/>
</dbReference>
<dbReference type="PROSITE" id="PS51904">
    <property type="entry name" value="GLYCOSYL_HYDROL_F25_2"/>
    <property type="match status" value="1"/>
</dbReference>
<dbReference type="SMART" id="SM00641">
    <property type="entry name" value="Glyco_25"/>
    <property type="match status" value="1"/>
</dbReference>
<dbReference type="OrthoDB" id="514320at2"/>
<comment type="similarity">
    <text evidence="1">Belongs to the glycosyl hydrolase 25 family.</text>
</comment>
<dbReference type="GO" id="GO:0009253">
    <property type="term" value="P:peptidoglycan catabolic process"/>
    <property type="evidence" value="ECO:0007669"/>
    <property type="project" value="InterPro"/>
</dbReference>
<accession>A0A540W6U5</accession>
<dbReference type="GO" id="GO:0016998">
    <property type="term" value="P:cell wall macromolecule catabolic process"/>
    <property type="evidence" value="ECO:0007669"/>
    <property type="project" value="InterPro"/>
</dbReference>
<proteinExistence type="inferred from homology"/>
<dbReference type="EMBL" id="VIGB01000003">
    <property type="protein sequence ID" value="TQF04748.1"/>
    <property type="molecule type" value="Genomic_DNA"/>
</dbReference>
<dbReference type="Proteomes" id="UP000319103">
    <property type="component" value="Unassembled WGS sequence"/>
</dbReference>
<name>A0A540W6U5_9ACTN</name>
<dbReference type="GO" id="GO:0016052">
    <property type="term" value="P:carbohydrate catabolic process"/>
    <property type="evidence" value="ECO:0007669"/>
    <property type="project" value="TreeGrafter"/>
</dbReference>
<organism evidence="4 5">
    <name type="scientific">Kitasatospora acidiphila</name>
    <dbReference type="NCBI Taxonomy" id="2567942"/>
    <lineage>
        <taxon>Bacteria</taxon>
        <taxon>Bacillati</taxon>
        <taxon>Actinomycetota</taxon>
        <taxon>Actinomycetes</taxon>
        <taxon>Kitasatosporales</taxon>
        <taxon>Streptomycetaceae</taxon>
        <taxon>Kitasatospora</taxon>
    </lineage>
</organism>
<dbReference type="InterPro" id="IPR018077">
    <property type="entry name" value="Glyco_hydro_fam25_subgr"/>
</dbReference>
<sequence>MGINGQDWSSYQAARPDASGLSFAFVKVTEGLTYTNPEWASQRDAARNAGLVVGYYHYPDMRNSAQSEADHFLSIAQPAVGELLCLDWEGYDSANSGVSHGNQLAYKEAFLRHLKASAPQRPVGMYCNADYWDNVDTTGYYQDYLWIATEGRPAGQPGVSANWLFHQYNSASGVDQDFCHLGSTGELRSWASSFAPTPTPAGHQPWPGYDFKLQSNEMHDGNIYNWQQQMARRGWQITADGWYGPASASICRQFQQDSTDHGWPLAVDGIVGAHTWDAAWQRPISH</sequence>
<dbReference type="Pfam" id="PF01183">
    <property type="entry name" value="Glyco_hydro_25"/>
    <property type="match status" value="1"/>
</dbReference>
<dbReference type="InterPro" id="IPR017853">
    <property type="entry name" value="GH"/>
</dbReference>
<evidence type="ECO:0008006" key="6">
    <source>
        <dbReference type="Google" id="ProtNLM"/>
    </source>
</evidence>
<dbReference type="PANTHER" id="PTHR34135">
    <property type="entry name" value="LYSOZYME"/>
    <property type="match status" value="1"/>
</dbReference>
<protein>
    <recommendedName>
        <fullName evidence="6">Hydrolase</fullName>
    </recommendedName>
</protein>
<keyword evidence="5" id="KW-1185">Reference proteome</keyword>
<dbReference type="RefSeq" id="WP_141635303.1">
    <property type="nucleotide sequence ID" value="NZ_VIGB01000003.1"/>
</dbReference>
<keyword evidence="2" id="KW-0378">Hydrolase</keyword>
<dbReference type="CDD" id="cd00599">
    <property type="entry name" value="GH25_muramidase"/>
    <property type="match status" value="1"/>
</dbReference>
<evidence type="ECO:0000256" key="1">
    <source>
        <dbReference type="ARBA" id="ARBA00010646"/>
    </source>
</evidence>
<dbReference type="SUPFAM" id="SSF47090">
    <property type="entry name" value="PGBD-like"/>
    <property type="match status" value="1"/>
</dbReference>
<comment type="caution">
    <text evidence="4">The sequence shown here is derived from an EMBL/GenBank/DDBJ whole genome shotgun (WGS) entry which is preliminary data.</text>
</comment>
<gene>
    <name evidence="4" type="ORF">E6W39_24145</name>
</gene>
<dbReference type="InterPro" id="IPR002053">
    <property type="entry name" value="Glyco_hydro_25"/>
</dbReference>
<evidence type="ECO:0000256" key="3">
    <source>
        <dbReference type="ARBA" id="ARBA00023295"/>
    </source>
</evidence>
<dbReference type="PANTHER" id="PTHR34135:SF2">
    <property type="entry name" value="LYSOZYME"/>
    <property type="match status" value="1"/>
</dbReference>
<dbReference type="Gene3D" id="1.10.101.10">
    <property type="entry name" value="PGBD-like superfamily/PGBD"/>
    <property type="match status" value="1"/>
</dbReference>